<dbReference type="AlphaFoldDB" id="A0A7S3DMA6"/>
<accession>A0A7S3DMA6</accession>
<protein>
    <submittedName>
        <fullName evidence="1">Uncharacterized protein</fullName>
    </submittedName>
</protein>
<sequence>MNSFFSKASTNVWCQFLSIGSSFALLSRGNIHVCLRLDLCELGFSPSRIWISSHFVRQKTTWWISKEGNKRDDRQMSSFFLQWEMERKKGKKEKKEKKTFIGSMGGEKKAHRDFLFFCNRKEGGKKKNLFHLACPAGSSVSFLSVETLVSHARMVQFVGTMREF</sequence>
<reference evidence="1" key="1">
    <citation type="submission" date="2021-01" db="EMBL/GenBank/DDBJ databases">
        <authorList>
            <person name="Corre E."/>
            <person name="Pelletier E."/>
            <person name="Niang G."/>
            <person name="Scheremetjew M."/>
            <person name="Finn R."/>
            <person name="Kale V."/>
            <person name="Holt S."/>
            <person name="Cochrane G."/>
            <person name="Meng A."/>
            <person name="Brown T."/>
            <person name="Cohen L."/>
        </authorList>
    </citation>
    <scope>NUCLEOTIDE SEQUENCE</scope>
    <source>
        <strain evidence="1">NIES-2562</strain>
    </source>
</reference>
<organism evidence="1">
    <name type="scientific">Palpitomonas bilix</name>
    <dbReference type="NCBI Taxonomy" id="652834"/>
    <lineage>
        <taxon>Eukaryota</taxon>
        <taxon>Eukaryota incertae sedis</taxon>
    </lineage>
</organism>
<gene>
    <name evidence="1" type="ORF">PBIL07802_LOCUS23894</name>
</gene>
<dbReference type="EMBL" id="HBIB01036734">
    <property type="protein sequence ID" value="CAE0261601.1"/>
    <property type="molecule type" value="Transcribed_RNA"/>
</dbReference>
<name>A0A7S3DMA6_9EUKA</name>
<evidence type="ECO:0000313" key="1">
    <source>
        <dbReference type="EMBL" id="CAE0261601.1"/>
    </source>
</evidence>
<proteinExistence type="predicted"/>